<keyword evidence="1" id="KW-0699">rRNA-binding</keyword>
<comment type="caution">
    <text evidence="7">The sequence shown here is derived from an EMBL/GenBank/DDBJ whole genome shotgun (WGS) entry which is preliminary data.</text>
</comment>
<protein>
    <recommendedName>
        <fullName evidence="5">Small ribosomal subunit protein bS20</fullName>
    </recommendedName>
    <alternativeName>
        <fullName evidence="6">30S ribosomal protein S20</fullName>
    </alternativeName>
</protein>
<evidence type="ECO:0000256" key="2">
    <source>
        <dbReference type="ARBA" id="ARBA00022884"/>
    </source>
</evidence>
<dbReference type="SUPFAM" id="SSF46992">
    <property type="entry name" value="Ribosomal protein S20"/>
    <property type="match status" value="1"/>
</dbReference>
<dbReference type="GO" id="GO:1990904">
    <property type="term" value="C:ribonucleoprotein complex"/>
    <property type="evidence" value="ECO:0007669"/>
    <property type="project" value="UniProtKB-KW"/>
</dbReference>
<sequence>MPHLKSAVKNLRKSRRKTALNLKLKAELHKVLRGPITARTLPIATKAIDKAAKRGVISKGKAARLKSGLSKKVK</sequence>
<evidence type="ECO:0000256" key="3">
    <source>
        <dbReference type="ARBA" id="ARBA00022980"/>
    </source>
</evidence>
<dbReference type="InterPro" id="IPR002583">
    <property type="entry name" value="Ribosomal_bS20"/>
</dbReference>
<reference evidence="7" key="1">
    <citation type="journal article" date="2020" name="mSystems">
        <title>Genome- and Community-Level Interaction Insights into Carbon Utilization and Element Cycling Functions of Hydrothermarchaeota in Hydrothermal Sediment.</title>
        <authorList>
            <person name="Zhou Z."/>
            <person name="Liu Y."/>
            <person name="Xu W."/>
            <person name="Pan J."/>
            <person name="Luo Z.H."/>
            <person name="Li M."/>
        </authorList>
    </citation>
    <scope>NUCLEOTIDE SEQUENCE [LARGE SCALE GENOMIC DNA]</scope>
    <source>
        <strain evidence="7">SpSt-361</strain>
    </source>
</reference>
<keyword evidence="3 7" id="KW-0689">Ribosomal protein</keyword>
<dbReference type="InterPro" id="IPR036510">
    <property type="entry name" value="Ribosomal_bS20_sf"/>
</dbReference>
<dbReference type="GO" id="GO:0005840">
    <property type="term" value="C:ribosome"/>
    <property type="evidence" value="ECO:0007669"/>
    <property type="project" value="UniProtKB-KW"/>
</dbReference>
<keyword evidence="2" id="KW-0694">RNA-binding</keyword>
<evidence type="ECO:0000256" key="5">
    <source>
        <dbReference type="ARBA" id="ARBA00035136"/>
    </source>
</evidence>
<dbReference type="NCBIfam" id="TIGR00029">
    <property type="entry name" value="S20"/>
    <property type="match status" value="1"/>
</dbReference>
<gene>
    <name evidence="7" type="ORF">ENR01_02100</name>
</gene>
<proteinExistence type="predicted"/>
<dbReference type="GO" id="GO:0006412">
    <property type="term" value="P:translation"/>
    <property type="evidence" value="ECO:0007669"/>
    <property type="project" value="InterPro"/>
</dbReference>
<evidence type="ECO:0000256" key="6">
    <source>
        <dbReference type="ARBA" id="ARBA00035343"/>
    </source>
</evidence>
<dbReference type="Gene3D" id="1.20.58.110">
    <property type="entry name" value="Ribosomal protein S20"/>
    <property type="match status" value="1"/>
</dbReference>
<dbReference type="GO" id="GO:0003735">
    <property type="term" value="F:structural constituent of ribosome"/>
    <property type="evidence" value="ECO:0007669"/>
    <property type="project" value="InterPro"/>
</dbReference>
<dbReference type="GO" id="GO:0019843">
    <property type="term" value="F:rRNA binding"/>
    <property type="evidence" value="ECO:0007669"/>
    <property type="project" value="UniProtKB-KW"/>
</dbReference>
<name>A0A831Z152_UNCKA</name>
<dbReference type="AlphaFoldDB" id="A0A831Z152"/>
<evidence type="ECO:0000256" key="1">
    <source>
        <dbReference type="ARBA" id="ARBA00022730"/>
    </source>
</evidence>
<dbReference type="EMBL" id="DSPJ01000059">
    <property type="protein sequence ID" value="HEX61926.1"/>
    <property type="molecule type" value="Genomic_DNA"/>
</dbReference>
<accession>A0A831Z152</accession>
<evidence type="ECO:0000313" key="7">
    <source>
        <dbReference type="EMBL" id="HEX61926.1"/>
    </source>
</evidence>
<dbReference type="Pfam" id="PF01649">
    <property type="entry name" value="Ribosomal_S20p"/>
    <property type="match status" value="1"/>
</dbReference>
<organism evidence="7">
    <name type="scientific">candidate division WWE3 bacterium</name>
    <dbReference type="NCBI Taxonomy" id="2053526"/>
    <lineage>
        <taxon>Bacteria</taxon>
        <taxon>Katanobacteria</taxon>
    </lineage>
</organism>
<evidence type="ECO:0000256" key="4">
    <source>
        <dbReference type="ARBA" id="ARBA00023274"/>
    </source>
</evidence>
<keyword evidence="4" id="KW-0687">Ribonucleoprotein</keyword>